<dbReference type="InterPro" id="IPR055188">
    <property type="entry name" value="Choice_anch_I"/>
</dbReference>
<dbReference type="AlphaFoldDB" id="A0A7S0QB60"/>
<keyword evidence="1" id="KW-0732">Signal</keyword>
<dbReference type="Pfam" id="PF22494">
    <property type="entry name" value="choice_anch_I"/>
    <property type="match status" value="1"/>
</dbReference>
<gene>
    <name evidence="3" type="ORF">CPEL01642_LOCUS24727</name>
</gene>
<proteinExistence type="predicted"/>
<dbReference type="SUPFAM" id="SSF50969">
    <property type="entry name" value="YVTN repeat-like/Quinoprotein amine dehydrogenase"/>
    <property type="match status" value="1"/>
</dbReference>
<organism evidence="3">
    <name type="scientific">Coccolithus braarudii</name>
    <dbReference type="NCBI Taxonomy" id="221442"/>
    <lineage>
        <taxon>Eukaryota</taxon>
        <taxon>Haptista</taxon>
        <taxon>Haptophyta</taxon>
        <taxon>Prymnesiophyceae</taxon>
        <taxon>Coccolithales</taxon>
        <taxon>Coccolithaceae</taxon>
        <taxon>Coccolithus</taxon>
    </lineage>
</organism>
<dbReference type="EMBL" id="HBEY01051409">
    <property type="protein sequence ID" value="CAD8621344.1"/>
    <property type="molecule type" value="Transcribed_RNA"/>
</dbReference>
<feature type="chain" id="PRO_5030772677" description="Choice-of-anchor I domain-containing protein" evidence="1">
    <location>
        <begin position="16"/>
        <end position="763"/>
    </location>
</feature>
<dbReference type="PANTHER" id="PTHR46928:SF1">
    <property type="entry name" value="MESENCHYME-SPECIFIC CELL SURFACE GLYCOPROTEIN"/>
    <property type="match status" value="1"/>
</dbReference>
<evidence type="ECO:0000256" key="1">
    <source>
        <dbReference type="SAM" id="SignalP"/>
    </source>
</evidence>
<reference evidence="3" key="1">
    <citation type="submission" date="2021-01" db="EMBL/GenBank/DDBJ databases">
        <authorList>
            <person name="Corre E."/>
            <person name="Pelletier E."/>
            <person name="Niang G."/>
            <person name="Scheremetjew M."/>
            <person name="Finn R."/>
            <person name="Kale V."/>
            <person name="Holt S."/>
            <person name="Cochrane G."/>
            <person name="Meng A."/>
            <person name="Brown T."/>
            <person name="Cohen L."/>
        </authorList>
    </citation>
    <scope>NUCLEOTIDE SEQUENCE</scope>
    <source>
        <strain evidence="3">PLY182g</strain>
    </source>
</reference>
<accession>A0A7S0QB60</accession>
<feature type="domain" description="Choice-of-anchor I" evidence="2">
    <location>
        <begin position="269"/>
        <end position="376"/>
    </location>
</feature>
<feature type="signal peptide" evidence="1">
    <location>
        <begin position="1"/>
        <end position="15"/>
    </location>
</feature>
<protein>
    <recommendedName>
        <fullName evidence="2">Choice-of-anchor I domain-containing protein</fullName>
    </recommendedName>
</protein>
<sequence>MAVHLLTITFALTLAAQVPSLLSADLSGQAAPVKLKLISRSFVPFDLAETNLAFGVGAAEQFAYDERERYGYVGSEQGALNVVDYADAAKPVVAAALGIDFHGRVAKAVKLCANKQLLLVVLTVPGQKTANGTLLGYSAVQRVDPVTPAKLFEVSVGPGPDAILPNPSCSIVAVADEGEGFYEPASRTKKRGSLTDPEGGVTLVDVETHKTTAVSFHTIAGATDAHLISKGVHLPLPLKALEHFDLHSARTKNLVDLSEARRSYSPATQLEPESIAWSADGANVYANLQANAAIVTIDVARATAERITPLGLKDWSVNGDTDGIDTVRDGKCILQHKPGFTTLRSASSISSFKVDDVEYLIVAGEGDSKSYGEVDEGKKLHNLILNPFAFNIGFREFVEPVPKPGELGVIEQAHKNFAFSSRSLRLTLGSSAVDYSNPQSPIFEKAIGFGPRSVLVYRSADLALVWDSGSRLEKEGCATYPWAHNAEQTEKYTTVGSTAYDRASALAKIEIAENNKLRTAVVLDGDGCRNRGDGKIGPCPLQRTVDKRSWKDGPAIEALDVGVICGRMIAVTVVKRSSITFVWDFSVPTTPVLLFTHHLSPASRTKSPPVAYADGSIGDIGVESIALLDAQSSPTGAAAVIFAGAQSGTLSLYEFRLPDGSRCLAPPPPPYPNSLFVSPPSGKSAGACRTRGGSKGTKLEVSLWLTSQAECARRCAENSKCLAYEYKRITARSVRIYTICELHANAVTHTAPVPGVVCKVKVK</sequence>
<name>A0A7S0QB60_9EUKA</name>
<dbReference type="PANTHER" id="PTHR46928">
    <property type="entry name" value="MESENCHYME-SPECIFIC CELL SURFACE GLYCOPROTEIN"/>
    <property type="match status" value="1"/>
</dbReference>
<dbReference type="InterPro" id="IPR011044">
    <property type="entry name" value="Quino_amine_DH_bsu"/>
</dbReference>
<evidence type="ECO:0000313" key="3">
    <source>
        <dbReference type="EMBL" id="CAD8621344.1"/>
    </source>
</evidence>
<evidence type="ECO:0000259" key="2">
    <source>
        <dbReference type="Pfam" id="PF22494"/>
    </source>
</evidence>
<dbReference type="InterPro" id="IPR052956">
    <property type="entry name" value="Mesenchyme-surface_protein"/>
</dbReference>